<evidence type="ECO:0000259" key="2">
    <source>
        <dbReference type="Pfam" id="PF10551"/>
    </source>
</evidence>
<dbReference type="Pfam" id="PF10551">
    <property type="entry name" value="MULE"/>
    <property type="match status" value="1"/>
</dbReference>
<keyword evidence="4" id="KW-1185">Reference proteome</keyword>
<name>A0ABD1SV84_9LAMI</name>
<evidence type="ECO:0000256" key="1">
    <source>
        <dbReference type="SAM" id="MobiDB-lite"/>
    </source>
</evidence>
<gene>
    <name evidence="3" type="ORF">Adt_20039</name>
</gene>
<feature type="domain" description="MULE transposase" evidence="2">
    <location>
        <begin position="190"/>
        <end position="276"/>
    </location>
</feature>
<dbReference type="Proteomes" id="UP001604336">
    <property type="component" value="Unassembled WGS sequence"/>
</dbReference>
<feature type="region of interest" description="Disordered" evidence="1">
    <location>
        <begin position="406"/>
        <end position="425"/>
    </location>
</feature>
<proteinExistence type="predicted"/>
<dbReference type="EMBL" id="JBFOLK010000006">
    <property type="protein sequence ID" value="KAL2504418.1"/>
    <property type="molecule type" value="Genomic_DNA"/>
</dbReference>
<reference evidence="4" key="1">
    <citation type="submission" date="2024-07" db="EMBL/GenBank/DDBJ databases">
        <title>Two chromosome-level genome assemblies of Korean endemic species Abeliophyllum distichum and Forsythia ovata (Oleaceae).</title>
        <authorList>
            <person name="Jang H."/>
        </authorList>
    </citation>
    <scope>NUCLEOTIDE SEQUENCE [LARGE SCALE GENOMIC DNA]</scope>
</reference>
<organism evidence="3 4">
    <name type="scientific">Abeliophyllum distichum</name>
    <dbReference type="NCBI Taxonomy" id="126358"/>
    <lineage>
        <taxon>Eukaryota</taxon>
        <taxon>Viridiplantae</taxon>
        <taxon>Streptophyta</taxon>
        <taxon>Embryophyta</taxon>
        <taxon>Tracheophyta</taxon>
        <taxon>Spermatophyta</taxon>
        <taxon>Magnoliopsida</taxon>
        <taxon>eudicotyledons</taxon>
        <taxon>Gunneridae</taxon>
        <taxon>Pentapetalae</taxon>
        <taxon>asterids</taxon>
        <taxon>lamiids</taxon>
        <taxon>Lamiales</taxon>
        <taxon>Oleaceae</taxon>
        <taxon>Forsythieae</taxon>
        <taxon>Abeliophyllum</taxon>
    </lineage>
</organism>
<protein>
    <submittedName>
        <fullName evidence="3">Protein FAR1-RELATED SEQUENCE</fullName>
    </submittedName>
</protein>
<comment type="caution">
    <text evidence="3">The sequence shown here is derived from an EMBL/GenBank/DDBJ whole genome shotgun (WGS) entry which is preliminary data.</text>
</comment>
<evidence type="ECO:0000313" key="3">
    <source>
        <dbReference type="EMBL" id="KAL2504418.1"/>
    </source>
</evidence>
<accession>A0ABD1SV84</accession>
<dbReference type="InterPro" id="IPR018289">
    <property type="entry name" value="MULE_transposase_dom"/>
</dbReference>
<dbReference type="PANTHER" id="PTHR47718">
    <property type="entry name" value="OS01G0519700 PROTEIN"/>
    <property type="match status" value="1"/>
</dbReference>
<sequence length="520" mass="59265">MTSQSSDNVYIPQVSVQRTPATGQEFESHEEAYIFYNNYAREAGFSTRIENSKKNKLTILSKEHNHALTTPSRVHLLRSHRTVSSTKKALTEQFAAANIPTCQQLRIMEIDSGGPSSIGCVERDIRNHERNISEEQRDHDAETLIEHFMFEKEKNPNFYFDYEIDEENKFIRCYWVDAESIRSYRCFGDVVVFDTTYNTNKYSMIFAPFVGVNRHGQTILFGCGILSDETTESFVWLLSKFMESISNHAPPLIITDQDAAIAKAISLVMPLTFHRFNRALSHQRHEELVANHVDLNEQPRLMSSLMMEHQMVEIYTKKVFLLFQTEVDKNKYIMRRWTKNAKMGTVCEPSATSNMDDSSIQSLMARHGLLSHKASMLVDNAALTDARSTFLLNEFEMLNLKVDQVDNGGNVGKSKSSSKSREVEQVIQDPNPVRAKGCGKRLKSSKEKAIGKSSRQCSVCGANGHDKRTCSRFIDRSHVPDVPENQYDYGGHQDSWREDDTFTSLAYSSTRDATNFTFGL</sequence>
<evidence type="ECO:0000313" key="4">
    <source>
        <dbReference type="Proteomes" id="UP001604336"/>
    </source>
</evidence>
<dbReference type="AlphaFoldDB" id="A0ABD1SV84"/>